<dbReference type="Proteomes" id="UP001501410">
    <property type="component" value="Unassembled WGS sequence"/>
</dbReference>
<feature type="active site" evidence="4">
    <location>
        <position position="43"/>
    </location>
</feature>
<dbReference type="Gene3D" id="3.40.50.180">
    <property type="entry name" value="Methylesterase CheB, C-terminal domain"/>
    <property type="match status" value="1"/>
</dbReference>
<feature type="domain" description="CheB-type methylesterase" evidence="5">
    <location>
        <begin position="8"/>
        <end position="174"/>
    </location>
</feature>
<comment type="catalytic activity">
    <reaction evidence="3">
        <text>[protein]-L-glutamate 5-O-methyl ester + H2O = L-glutamyl-[protein] + methanol + H(+)</text>
        <dbReference type="Rhea" id="RHEA:23236"/>
        <dbReference type="Rhea" id="RHEA-COMP:10208"/>
        <dbReference type="Rhea" id="RHEA-COMP:10311"/>
        <dbReference type="ChEBI" id="CHEBI:15377"/>
        <dbReference type="ChEBI" id="CHEBI:15378"/>
        <dbReference type="ChEBI" id="CHEBI:17790"/>
        <dbReference type="ChEBI" id="CHEBI:29973"/>
        <dbReference type="ChEBI" id="CHEBI:82795"/>
        <dbReference type="EC" id="3.1.1.61"/>
    </reaction>
</comment>
<dbReference type="EMBL" id="BAABEZ010000001">
    <property type="protein sequence ID" value="GAA4448552.1"/>
    <property type="molecule type" value="Genomic_DNA"/>
</dbReference>
<feature type="active site" evidence="4">
    <location>
        <position position="16"/>
    </location>
</feature>
<dbReference type="PANTHER" id="PTHR42872">
    <property type="entry name" value="PROTEIN-GLUTAMATE METHYLESTERASE/PROTEIN-GLUTAMINE GLUTAMINASE"/>
    <property type="match status" value="1"/>
</dbReference>
<evidence type="ECO:0000256" key="3">
    <source>
        <dbReference type="ARBA" id="ARBA00048267"/>
    </source>
</evidence>
<dbReference type="InterPro" id="IPR035909">
    <property type="entry name" value="CheB_C"/>
</dbReference>
<dbReference type="PANTHER" id="PTHR42872:SF6">
    <property type="entry name" value="PROTEIN-GLUTAMATE METHYLESTERASE_PROTEIN-GLUTAMINE GLUTAMINASE"/>
    <property type="match status" value="1"/>
</dbReference>
<evidence type="ECO:0000313" key="6">
    <source>
        <dbReference type="EMBL" id="GAA4448552.1"/>
    </source>
</evidence>
<reference evidence="7" key="1">
    <citation type="journal article" date="2019" name="Int. J. Syst. Evol. Microbiol.">
        <title>The Global Catalogue of Microorganisms (GCM) 10K type strain sequencing project: providing services to taxonomists for standard genome sequencing and annotation.</title>
        <authorList>
            <consortium name="The Broad Institute Genomics Platform"/>
            <consortium name="The Broad Institute Genome Sequencing Center for Infectious Disease"/>
            <person name="Wu L."/>
            <person name="Ma J."/>
        </authorList>
    </citation>
    <scope>NUCLEOTIDE SEQUENCE [LARGE SCALE GENOMIC DNA]</scope>
    <source>
        <strain evidence="7">JCM 31921</strain>
    </source>
</reference>
<sequence length="193" mass="21009">MEKGILVEDLVLIGGSAGSLDVLLQILPALRPDVQAAIILVLHRKATSETVLTQLLKQRTNLPVRDVEEKDRIWPGVIYVSPGDYHLLFESDGTLSLDDSERILYSRPSIDVSFESAAMVYGSRLTCILLSGANADGSEGMLFARKEGAYTIAQTPDSAELPLMPKAAIDNGAAMIEMQPSEILSFLNSRKHL</sequence>
<keyword evidence="4" id="KW-0145">Chemotaxis</keyword>
<dbReference type="CDD" id="cd16433">
    <property type="entry name" value="CheB"/>
    <property type="match status" value="1"/>
</dbReference>
<name>A0ABP8MGE9_9BACT</name>
<proteinExistence type="predicted"/>
<evidence type="ECO:0000256" key="4">
    <source>
        <dbReference type="PROSITE-ProRule" id="PRU00050"/>
    </source>
</evidence>
<evidence type="ECO:0000259" key="5">
    <source>
        <dbReference type="PROSITE" id="PS50122"/>
    </source>
</evidence>
<keyword evidence="7" id="KW-1185">Reference proteome</keyword>
<organism evidence="6 7">
    <name type="scientific">Rurimicrobium arvi</name>
    <dbReference type="NCBI Taxonomy" id="2049916"/>
    <lineage>
        <taxon>Bacteria</taxon>
        <taxon>Pseudomonadati</taxon>
        <taxon>Bacteroidota</taxon>
        <taxon>Chitinophagia</taxon>
        <taxon>Chitinophagales</taxon>
        <taxon>Chitinophagaceae</taxon>
        <taxon>Rurimicrobium</taxon>
    </lineage>
</organism>
<accession>A0ABP8MGE9</accession>
<dbReference type="RefSeq" id="WP_344821644.1">
    <property type="nucleotide sequence ID" value="NZ_BAABEZ010000001.1"/>
</dbReference>
<feature type="active site" evidence="4">
    <location>
        <position position="136"/>
    </location>
</feature>
<dbReference type="Pfam" id="PF01339">
    <property type="entry name" value="CheB_methylest"/>
    <property type="match status" value="1"/>
</dbReference>
<dbReference type="SUPFAM" id="SSF52738">
    <property type="entry name" value="Methylesterase CheB, C-terminal domain"/>
    <property type="match status" value="1"/>
</dbReference>
<evidence type="ECO:0000256" key="1">
    <source>
        <dbReference type="ARBA" id="ARBA00022801"/>
    </source>
</evidence>
<protein>
    <recommendedName>
        <fullName evidence="2">protein-glutamate methylesterase</fullName>
        <ecNumber evidence="2">3.1.1.61</ecNumber>
    </recommendedName>
</protein>
<dbReference type="InterPro" id="IPR000673">
    <property type="entry name" value="Sig_transdc_resp-reg_Me-estase"/>
</dbReference>
<evidence type="ECO:0000313" key="7">
    <source>
        <dbReference type="Proteomes" id="UP001501410"/>
    </source>
</evidence>
<gene>
    <name evidence="6" type="ORF">GCM10023092_01300</name>
</gene>
<comment type="caution">
    <text evidence="6">The sequence shown here is derived from an EMBL/GenBank/DDBJ whole genome shotgun (WGS) entry which is preliminary data.</text>
</comment>
<dbReference type="PROSITE" id="PS50122">
    <property type="entry name" value="CHEB"/>
    <property type="match status" value="1"/>
</dbReference>
<keyword evidence="1 4" id="KW-0378">Hydrolase</keyword>
<dbReference type="EC" id="3.1.1.61" evidence="2"/>
<evidence type="ECO:0000256" key="2">
    <source>
        <dbReference type="ARBA" id="ARBA00039140"/>
    </source>
</evidence>